<feature type="compositionally biased region" description="Low complexity" evidence="4">
    <location>
        <begin position="69"/>
        <end position="78"/>
    </location>
</feature>
<keyword evidence="2" id="KW-0288">FMN</keyword>
<feature type="region of interest" description="Disordered" evidence="4">
    <location>
        <begin position="1"/>
        <end position="88"/>
    </location>
</feature>
<proteinExistence type="predicted"/>
<dbReference type="PANTHER" id="PTHR47429">
    <property type="entry name" value="PROTEIN TWIN LOV 1"/>
    <property type="match status" value="1"/>
</dbReference>
<feature type="compositionally biased region" description="Basic and acidic residues" evidence="4">
    <location>
        <begin position="438"/>
        <end position="458"/>
    </location>
</feature>
<evidence type="ECO:0000259" key="6">
    <source>
        <dbReference type="PROSITE" id="PS50132"/>
    </source>
</evidence>
<dbReference type="AlphaFoldDB" id="A0AA97PFH5"/>
<dbReference type="Pfam" id="PF13426">
    <property type="entry name" value="PAS_9"/>
    <property type="match status" value="1"/>
</dbReference>
<evidence type="ECO:0008006" key="8">
    <source>
        <dbReference type="Google" id="ProtNLM"/>
    </source>
</evidence>
<evidence type="ECO:0000256" key="2">
    <source>
        <dbReference type="ARBA" id="ARBA00022643"/>
    </source>
</evidence>
<evidence type="ECO:0000256" key="3">
    <source>
        <dbReference type="ARBA" id="ARBA00022991"/>
    </source>
</evidence>
<feature type="compositionally biased region" description="Polar residues" evidence="4">
    <location>
        <begin position="44"/>
        <end position="53"/>
    </location>
</feature>
<dbReference type="PROSITE" id="PS50132">
    <property type="entry name" value="RGS"/>
    <property type="match status" value="1"/>
</dbReference>
<reference evidence="7" key="1">
    <citation type="journal article" date="2012" name="PLoS Genet.">
        <title>Comparative analysis of the genomes of two field isolates of the rice blast fungus Magnaporthe oryzae.</title>
        <authorList>
            <person name="Xue M."/>
            <person name="Yang J."/>
            <person name="Li Z."/>
            <person name="Hu S."/>
            <person name="Yao N."/>
            <person name="Dean R.A."/>
            <person name="Zhao W."/>
            <person name="Shen M."/>
            <person name="Zhang H."/>
            <person name="Li C."/>
            <person name="Liu L."/>
            <person name="Cao L."/>
            <person name="Xu X."/>
            <person name="Xing Y."/>
            <person name="Hsiang T."/>
            <person name="Zhang Z."/>
            <person name="Xu J.R."/>
            <person name="Peng Y.L."/>
        </authorList>
    </citation>
    <scope>NUCLEOTIDE SEQUENCE</scope>
    <source>
        <strain evidence="7">Y34</strain>
    </source>
</reference>
<keyword evidence="3" id="KW-0157">Chromophore</keyword>
<dbReference type="EMBL" id="JH793986">
    <property type="protein sequence ID" value="ELQ32674.1"/>
    <property type="molecule type" value="Genomic_DNA"/>
</dbReference>
<dbReference type="CDD" id="cd00130">
    <property type="entry name" value="PAS"/>
    <property type="match status" value="1"/>
</dbReference>
<feature type="compositionally biased region" description="Polar residues" evidence="4">
    <location>
        <begin position="186"/>
        <end position="197"/>
    </location>
</feature>
<gene>
    <name evidence="7" type="ORF">OOU_Y34scaffold01075g30</name>
</gene>
<evidence type="ECO:0000256" key="4">
    <source>
        <dbReference type="SAM" id="MobiDB-lite"/>
    </source>
</evidence>
<dbReference type="GO" id="GO:0005634">
    <property type="term" value="C:nucleus"/>
    <property type="evidence" value="ECO:0007669"/>
    <property type="project" value="TreeGrafter"/>
</dbReference>
<dbReference type="Gene3D" id="1.10.167.10">
    <property type="entry name" value="Regulator of G-protein Signalling 4, domain 2"/>
    <property type="match status" value="1"/>
</dbReference>
<feature type="region of interest" description="Disordered" evidence="4">
    <location>
        <begin position="183"/>
        <end position="204"/>
    </location>
</feature>
<feature type="domain" description="RGS" evidence="6">
    <location>
        <begin position="478"/>
        <end position="591"/>
    </location>
</feature>
<feature type="region of interest" description="Disordered" evidence="4">
    <location>
        <begin position="239"/>
        <end position="329"/>
    </location>
</feature>
<dbReference type="InterPro" id="IPR036305">
    <property type="entry name" value="RGS_sf"/>
</dbReference>
<feature type="region of interest" description="Disordered" evidence="4">
    <location>
        <begin position="341"/>
        <end position="370"/>
    </location>
</feature>
<name>A0AA97PFH5_PYRO3</name>
<dbReference type="InterPro" id="IPR016137">
    <property type="entry name" value="RGS"/>
</dbReference>
<dbReference type="InterPro" id="IPR044926">
    <property type="entry name" value="RGS_subdomain_2"/>
</dbReference>
<dbReference type="InterPro" id="IPR000014">
    <property type="entry name" value="PAS"/>
</dbReference>
<dbReference type="Gene3D" id="3.30.450.20">
    <property type="entry name" value="PAS domain"/>
    <property type="match status" value="1"/>
</dbReference>
<accession>A0AA97PFH5</accession>
<feature type="region of interest" description="Disordered" evidence="4">
    <location>
        <begin position="383"/>
        <end position="469"/>
    </location>
</feature>
<dbReference type="PANTHER" id="PTHR47429:SF2">
    <property type="entry name" value="PROTEIN TWIN LOV 1"/>
    <property type="match status" value="1"/>
</dbReference>
<dbReference type="CDD" id="cd08734">
    <property type="entry name" value="RGS-like_1"/>
    <property type="match status" value="1"/>
</dbReference>
<dbReference type="Pfam" id="PF00615">
    <property type="entry name" value="RGS"/>
    <property type="match status" value="1"/>
</dbReference>
<protein>
    <recommendedName>
        <fullName evidence="8">LOV domain-containing protein</fullName>
    </recommendedName>
</protein>
<feature type="compositionally biased region" description="Acidic residues" evidence="4">
    <location>
        <begin position="239"/>
        <end position="250"/>
    </location>
</feature>
<dbReference type="InterPro" id="IPR000700">
    <property type="entry name" value="PAS-assoc_C"/>
</dbReference>
<keyword evidence="1" id="KW-0285">Flavoprotein</keyword>
<evidence type="ECO:0000259" key="5">
    <source>
        <dbReference type="PROSITE" id="PS50113"/>
    </source>
</evidence>
<dbReference type="SMART" id="SM00315">
    <property type="entry name" value="RGS"/>
    <property type="match status" value="1"/>
</dbReference>
<feature type="compositionally biased region" description="Low complexity" evidence="4">
    <location>
        <begin position="18"/>
        <end position="34"/>
    </location>
</feature>
<feature type="compositionally biased region" description="Basic and acidic residues" evidence="4">
    <location>
        <begin position="54"/>
        <end position="66"/>
    </location>
</feature>
<sequence length="961" mass="106819">MAPVMLEQAGGGATGRSGLDTGTDIATGATATTDLDPKGRNWWRMTSAQGTRSRQQDADRASRPDDLLQQQQQQQQQQSLHKNKPTHSWRKLVDVASDRSWLSKYQVQRSDGSIVIPTRRSSRNEHVRRGREKEPRYPFSPNWIPAWNFRPRDDAHTLEGEAGPTREEIEAAKRILERFPMAGSQRPVTRSSHNGGQRNAPRQRHSMIQTGEDVTVLQRMSATPPPIVRQRLVIRDDSFEESFSDDDQDIDMNMNTSRNTRRPSADQGRLRGPIKSESSLRDRRLSLQSTETQRRIDHPSLPPLREISFNSENTNGNGIHSRGSERSPVLDHIRLYEDAPTDNILPLTRPDYHPPDSPEDLNGFRPDSPHDFDNFDGCYIDNFYSEGQPGLPRGDIPRRKSSFKGTQKASSKKGSFQERLNSAQSGQRQPNVLRRRRHSDELGDVRRGGSTKSKESDGQHSVATSGSARMPDFFGPNIYQVVLQDPITAHQLLKFSESRLCGENLEFLQKVDNYHRLMNELVDTVSSIQKDYVSDSSPRQVNLQGAVLNRLDGDMRALMSQTLPQMQRMFTGAQKGVEDLIYAGVYPAFVRHQLALSASRALACDRTRYQGLGDSFTMTDPRLADNPIIFASDGFASLTGHPLSDIISKNCRVLQGKQTDKQAVARIRAAVREETEVVELVLNYKKNGDPFWNLLYIAPLFDEQGQLAFFIGGQVNCSTTIHSSADVMRVLSMSSDPSETDAKESPAKPGETTAKLPQATPQPPPPRKSSARKVLLKAFGVRTQDENEPSAQAVPAMAVAGMGKKLLSKMEGQDIGTQMREFYSSYSKYLVVDATFKIRFHSDGILTMLHPANNVGELAGTDIFHFLRQNTLTSSSASGNGHGHGAHTGAGATLPSPVAYKGRVRAALRAGSAISIQVRLQTRRSAAFRGDEMFAAHWTPLKDAKGEVCWFVLCLGAMLGE</sequence>
<dbReference type="Proteomes" id="UP000011086">
    <property type="component" value="Unassembled WGS sequence"/>
</dbReference>
<dbReference type="SUPFAM" id="SSF55785">
    <property type="entry name" value="PYP-like sensor domain (PAS domain)"/>
    <property type="match status" value="1"/>
</dbReference>
<feature type="compositionally biased region" description="Polar residues" evidence="4">
    <location>
        <begin position="403"/>
        <end position="430"/>
    </location>
</feature>
<feature type="domain" description="PAC" evidence="5">
    <location>
        <begin position="676"/>
        <end position="729"/>
    </location>
</feature>
<dbReference type="PROSITE" id="PS50113">
    <property type="entry name" value="PAC"/>
    <property type="match status" value="1"/>
</dbReference>
<dbReference type="SUPFAM" id="SSF48097">
    <property type="entry name" value="Regulator of G-protein signaling, RGS"/>
    <property type="match status" value="1"/>
</dbReference>
<evidence type="ECO:0000313" key="7">
    <source>
        <dbReference type="EMBL" id="ELQ32674.1"/>
    </source>
</evidence>
<feature type="compositionally biased region" description="Polar residues" evidence="4">
    <location>
        <begin position="308"/>
        <end position="318"/>
    </location>
</feature>
<organism evidence="7">
    <name type="scientific">Pyricularia oryzae (strain Y34)</name>
    <name type="common">Rice blast fungus</name>
    <name type="synonym">Magnaporthe oryzae</name>
    <dbReference type="NCBI Taxonomy" id="1143189"/>
    <lineage>
        <taxon>Eukaryota</taxon>
        <taxon>Fungi</taxon>
        <taxon>Dikarya</taxon>
        <taxon>Ascomycota</taxon>
        <taxon>Pezizomycotina</taxon>
        <taxon>Sordariomycetes</taxon>
        <taxon>Sordariomycetidae</taxon>
        <taxon>Magnaporthales</taxon>
        <taxon>Pyriculariaceae</taxon>
        <taxon>Pyricularia</taxon>
    </lineage>
</organism>
<evidence type="ECO:0000256" key="1">
    <source>
        <dbReference type="ARBA" id="ARBA00022630"/>
    </source>
</evidence>
<feature type="region of interest" description="Disordered" evidence="4">
    <location>
        <begin position="733"/>
        <end position="771"/>
    </location>
</feature>
<dbReference type="InterPro" id="IPR035965">
    <property type="entry name" value="PAS-like_dom_sf"/>
</dbReference>